<sequence length="328" mass="37357">MEALPIRSFYCVYLLRSVMKPMSCYVGSTLHPRRRLAQHNGETRGGAFRTSQSKLRPWEMVCVVTGFPSQIAALQFEWAWSHASRTTKISKEDRQTSLVTPSKLPDRLQQLDVLLRVRSFLRWPVAVRFFAKDVWLLWEHQRRIQVECGEEPHRNSIPFTLDLKLQEMKDSETEIGKRQQRQHGQNGVGGLEGLDITYDSIQPCVQKINHILSKRTKGGPLRCMICKSELHHPHETTVVCPHALCEHISHVTCLSIEFLKQEASKAANAKDSGQQRGCGLASIETQVLPVNGSCPNCGKSTQWIDIVKPLTYRLRVKVPEKKTRTGKK</sequence>
<dbReference type="HAMAP" id="MF_03100">
    <property type="entry name" value="Endonuc_su_Slx1"/>
    <property type="match status" value="1"/>
</dbReference>
<name>A0A3N4LAJ8_9PEZI</name>
<feature type="domain" description="GIY-YIG" evidence="8">
    <location>
        <begin position="8"/>
        <end position="90"/>
    </location>
</feature>
<evidence type="ECO:0000256" key="5">
    <source>
        <dbReference type="ARBA" id="ARBA00023172"/>
    </source>
</evidence>
<dbReference type="AlphaFoldDB" id="A0A3N4LAJ8"/>
<keyword evidence="2" id="KW-0255">Endonuclease</keyword>
<dbReference type="FunCoup" id="A0A3N4LAJ8">
    <property type="interactions" value="403"/>
</dbReference>
<accession>A0A3N4LAJ8</accession>
<dbReference type="CDD" id="cd10455">
    <property type="entry name" value="GIY-YIG_SLX1"/>
    <property type="match status" value="1"/>
</dbReference>
<dbReference type="InterPro" id="IPR048749">
    <property type="entry name" value="SLX1_C"/>
</dbReference>
<proteinExistence type="inferred from homology"/>
<dbReference type="GO" id="GO:0033557">
    <property type="term" value="C:Slx1-Slx4 complex"/>
    <property type="evidence" value="ECO:0007669"/>
    <property type="project" value="InterPro"/>
</dbReference>
<dbReference type="Proteomes" id="UP000267821">
    <property type="component" value="Unassembled WGS sequence"/>
</dbReference>
<dbReference type="InParanoid" id="A0A3N4LAJ8"/>
<dbReference type="InterPro" id="IPR050381">
    <property type="entry name" value="SLX1_endonuclease"/>
</dbReference>
<keyword evidence="5" id="KW-0233">DNA recombination</keyword>
<organism evidence="9 10">
    <name type="scientific">Terfezia boudieri ATCC MYA-4762</name>
    <dbReference type="NCBI Taxonomy" id="1051890"/>
    <lineage>
        <taxon>Eukaryota</taxon>
        <taxon>Fungi</taxon>
        <taxon>Dikarya</taxon>
        <taxon>Ascomycota</taxon>
        <taxon>Pezizomycotina</taxon>
        <taxon>Pezizomycetes</taxon>
        <taxon>Pezizales</taxon>
        <taxon>Pezizaceae</taxon>
        <taxon>Terfezia</taxon>
    </lineage>
</organism>
<evidence type="ECO:0000256" key="2">
    <source>
        <dbReference type="ARBA" id="ARBA00022759"/>
    </source>
</evidence>
<protein>
    <recommendedName>
        <fullName evidence="8">GIY-YIG domain-containing protein</fullName>
    </recommendedName>
</protein>
<keyword evidence="4" id="KW-0378">Hydrolase</keyword>
<evidence type="ECO:0000256" key="1">
    <source>
        <dbReference type="ARBA" id="ARBA00022722"/>
    </source>
</evidence>
<dbReference type="PANTHER" id="PTHR20208">
    <property type="entry name" value="STRUCTURE-SPECIFIC ENDONUCLEASE SUBUNIT SLX1"/>
    <property type="match status" value="1"/>
</dbReference>
<evidence type="ECO:0000256" key="4">
    <source>
        <dbReference type="ARBA" id="ARBA00022801"/>
    </source>
</evidence>
<dbReference type="GO" id="GO:0008821">
    <property type="term" value="F:crossover junction DNA endonuclease activity"/>
    <property type="evidence" value="ECO:0007669"/>
    <property type="project" value="TreeGrafter"/>
</dbReference>
<keyword evidence="10" id="KW-1185">Reference proteome</keyword>
<dbReference type="Gene3D" id="3.30.40.10">
    <property type="entry name" value="Zinc/RING finger domain, C3HC4 (zinc finger)"/>
    <property type="match status" value="1"/>
</dbReference>
<dbReference type="STRING" id="1051890.A0A3N4LAJ8"/>
<dbReference type="GO" id="GO:0000724">
    <property type="term" value="P:double-strand break repair via homologous recombination"/>
    <property type="evidence" value="ECO:0007669"/>
    <property type="project" value="TreeGrafter"/>
</dbReference>
<evidence type="ECO:0000256" key="6">
    <source>
        <dbReference type="ARBA" id="ARBA00023204"/>
    </source>
</evidence>
<evidence type="ECO:0000256" key="7">
    <source>
        <dbReference type="ARBA" id="ARBA00023242"/>
    </source>
</evidence>
<keyword evidence="3" id="KW-0227">DNA damage</keyword>
<dbReference type="Pfam" id="PF01541">
    <property type="entry name" value="GIY-YIG"/>
    <property type="match status" value="1"/>
</dbReference>
<dbReference type="InterPro" id="IPR000305">
    <property type="entry name" value="GIY-YIG_endonuc"/>
</dbReference>
<dbReference type="GO" id="GO:0017108">
    <property type="term" value="F:5'-flap endonuclease activity"/>
    <property type="evidence" value="ECO:0007669"/>
    <property type="project" value="InterPro"/>
</dbReference>
<keyword evidence="6" id="KW-0234">DNA repair</keyword>
<evidence type="ECO:0000313" key="10">
    <source>
        <dbReference type="Proteomes" id="UP000267821"/>
    </source>
</evidence>
<evidence type="ECO:0000259" key="8">
    <source>
        <dbReference type="PROSITE" id="PS50164"/>
    </source>
</evidence>
<dbReference type="InterPro" id="IPR035901">
    <property type="entry name" value="GIY-YIG_endonuc_sf"/>
</dbReference>
<keyword evidence="1" id="KW-0540">Nuclease</keyword>
<evidence type="ECO:0000313" key="9">
    <source>
        <dbReference type="EMBL" id="RPB19890.1"/>
    </source>
</evidence>
<gene>
    <name evidence="9" type="ORF">L211DRAFT_764919</name>
</gene>
<dbReference type="InterPro" id="IPR013083">
    <property type="entry name" value="Znf_RING/FYVE/PHD"/>
</dbReference>
<evidence type="ECO:0000256" key="3">
    <source>
        <dbReference type="ARBA" id="ARBA00022763"/>
    </source>
</evidence>
<dbReference type="OrthoDB" id="24645at2759"/>
<dbReference type="PROSITE" id="PS50164">
    <property type="entry name" value="GIY_YIG"/>
    <property type="match status" value="1"/>
</dbReference>
<keyword evidence="7" id="KW-0539">Nucleus</keyword>
<dbReference type="Gene3D" id="3.40.1440.10">
    <property type="entry name" value="GIY-YIG endonuclease"/>
    <property type="match status" value="1"/>
</dbReference>
<dbReference type="PANTHER" id="PTHR20208:SF10">
    <property type="entry name" value="STRUCTURE-SPECIFIC ENDONUCLEASE SUBUNIT SLX1"/>
    <property type="match status" value="1"/>
</dbReference>
<dbReference type="Pfam" id="PF21202">
    <property type="entry name" value="SLX1_C"/>
    <property type="match status" value="1"/>
</dbReference>
<dbReference type="InterPro" id="IPR027520">
    <property type="entry name" value="Slx1"/>
</dbReference>
<reference evidence="9 10" key="1">
    <citation type="journal article" date="2018" name="Nat. Ecol. Evol.">
        <title>Pezizomycetes genomes reveal the molecular basis of ectomycorrhizal truffle lifestyle.</title>
        <authorList>
            <person name="Murat C."/>
            <person name="Payen T."/>
            <person name="Noel B."/>
            <person name="Kuo A."/>
            <person name="Morin E."/>
            <person name="Chen J."/>
            <person name="Kohler A."/>
            <person name="Krizsan K."/>
            <person name="Balestrini R."/>
            <person name="Da Silva C."/>
            <person name="Montanini B."/>
            <person name="Hainaut M."/>
            <person name="Levati E."/>
            <person name="Barry K.W."/>
            <person name="Belfiori B."/>
            <person name="Cichocki N."/>
            <person name="Clum A."/>
            <person name="Dockter R.B."/>
            <person name="Fauchery L."/>
            <person name="Guy J."/>
            <person name="Iotti M."/>
            <person name="Le Tacon F."/>
            <person name="Lindquist E.A."/>
            <person name="Lipzen A."/>
            <person name="Malagnac F."/>
            <person name="Mello A."/>
            <person name="Molinier V."/>
            <person name="Miyauchi S."/>
            <person name="Poulain J."/>
            <person name="Riccioni C."/>
            <person name="Rubini A."/>
            <person name="Sitrit Y."/>
            <person name="Splivallo R."/>
            <person name="Traeger S."/>
            <person name="Wang M."/>
            <person name="Zifcakova L."/>
            <person name="Wipf D."/>
            <person name="Zambonelli A."/>
            <person name="Paolocci F."/>
            <person name="Nowrousian M."/>
            <person name="Ottonello S."/>
            <person name="Baldrian P."/>
            <person name="Spatafora J.W."/>
            <person name="Henrissat B."/>
            <person name="Nagy L.G."/>
            <person name="Aury J.M."/>
            <person name="Wincker P."/>
            <person name="Grigoriev I.V."/>
            <person name="Bonfante P."/>
            <person name="Martin F.M."/>
        </authorList>
    </citation>
    <scope>NUCLEOTIDE SEQUENCE [LARGE SCALE GENOMIC DNA]</scope>
    <source>
        <strain evidence="9 10">ATCC MYA-4762</strain>
    </source>
</reference>
<dbReference type="EMBL" id="ML121582">
    <property type="protein sequence ID" value="RPB19890.1"/>
    <property type="molecule type" value="Genomic_DNA"/>
</dbReference>
<feature type="non-terminal residue" evidence="9">
    <location>
        <position position="328"/>
    </location>
</feature>